<dbReference type="AlphaFoldDB" id="A0A558ER38"/>
<dbReference type="Gene3D" id="3.30.70.270">
    <property type="match status" value="1"/>
</dbReference>
<dbReference type="InterPro" id="IPR043128">
    <property type="entry name" value="Rev_trsase/Diguanyl_cyclase"/>
</dbReference>
<keyword evidence="3" id="KW-0548">Nucleotidyltransferase</keyword>
<feature type="domain" description="Reverse transcriptase" evidence="2">
    <location>
        <begin position="51"/>
        <end position="293"/>
    </location>
</feature>
<dbReference type="InterPro" id="IPR000477">
    <property type="entry name" value="RT_dom"/>
</dbReference>
<dbReference type="GO" id="GO:0003964">
    <property type="term" value="F:RNA-directed DNA polymerase activity"/>
    <property type="evidence" value="ECO:0007669"/>
    <property type="project" value="UniProtKB-KW"/>
</dbReference>
<protein>
    <submittedName>
        <fullName evidence="3">Reverse transcriptase</fullName>
    </submittedName>
</protein>
<name>A0A558ER38_9GAMM</name>
<dbReference type="RefSeq" id="WP_144583955.1">
    <property type="nucleotide sequence ID" value="NZ_VMTP01000122.1"/>
</dbReference>
<accession>A0A558ER38</accession>
<dbReference type="Proteomes" id="UP000316981">
    <property type="component" value="Unassembled WGS sequence"/>
</dbReference>
<dbReference type="InterPro" id="IPR043502">
    <property type="entry name" value="DNA/RNA_pol_sf"/>
</dbReference>
<comment type="similarity">
    <text evidence="1">Belongs to the bacterial reverse transcriptase family.</text>
</comment>
<sequence length="399" mass="47120">MFFKDFVKENFDEKFKIFKQKNIKNYDKKYHTNYVSIKEFENNLSVQLESLIKLIETQSYRFQKLYPVIIENKKNPSKKPRLICIPTVRDRLVQMILIDYIAQNLKHELAILKSNDFSVSGVGIFRARQKAKDLRNTKPFVLKTDIASFFDNLVRATLLKEIRENIPTDILYLFESIICCDPSIPHEYAKTHKKLIESKIGKGVRQGMPLSPLLASFYLNDFDNWLIKQKYKHVRYADDLIFFLDSEQQCKEVFELVFQELHNLGLTLPEIDEKSKTQIISEKETVNFLGLDLRYENSKYDWYIPPHVIENVRDSLSHLTNINSNIKMKLNFSKTITRMEQIVSGYQHCYSDADSKNLIDFNNRLQKEKEDAISLLFQRLGIDIKKIHPQYMKFLLDSN</sequence>
<gene>
    <name evidence="3" type="ORF">FPV60_21380</name>
</gene>
<proteinExistence type="inferred from homology"/>
<dbReference type="EMBL" id="VMTP01000122">
    <property type="protein sequence ID" value="TVT75827.1"/>
    <property type="molecule type" value="Genomic_DNA"/>
</dbReference>
<dbReference type="Pfam" id="PF00078">
    <property type="entry name" value="RVT_1"/>
    <property type="match status" value="1"/>
</dbReference>
<evidence type="ECO:0000313" key="4">
    <source>
        <dbReference type="Proteomes" id="UP000316981"/>
    </source>
</evidence>
<reference evidence="3 4" key="1">
    <citation type="submission" date="2019-07" db="EMBL/GenBank/DDBJ databases">
        <title>Draft Genome Sequence of the first blaOXA-58-Harboring Acinetobacter colistiniresistens clinical isolate from Brazil.</title>
        <authorList>
            <person name="Favaro L.S."/>
            <person name="Paula-Petroli S.B."/>
            <person name="Moura C.F."/>
            <person name="Tognim M.C.B."/>
            <person name="Venancio E.J."/>
            <person name="Yamada-Ogatta S.F."/>
            <person name="Carrara-Marroni F.E."/>
        </authorList>
    </citation>
    <scope>NUCLEOTIDE SEQUENCE [LARGE SCALE GENOMIC DNA]</scope>
    <source>
        <strain evidence="3 4">DL</strain>
    </source>
</reference>
<keyword evidence="3" id="KW-0808">Transferase</keyword>
<organism evidence="3 4">
    <name type="scientific">Acinetobacter colistiniresistens</name>
    <dbReference type="NCBI Taxonomy" id="280145"/>
    <lineage>
        <taxon>Bacteria</taxon>
        <taxon>Pseudomonadati</taxon>
        <taxon>Pseudomonadota</taxon>
        <taxon>Gammaproteobacteria</taxon>
        <taxon>Moraxellales</taxon>
        <taxon>Moraxellaceae</taxon>
        <taxon>Acinetobacter</taxon>
    </lineage>
</organism>
<evidence type="ECO:0000313" key="3">
    <source>
        <dbReference type="EMBL" id="TVT75827.1"/>
    </source>
</evidence>
<dbReference type="SUPFAM" id="SSF56672">
    <property type="entry name" value="DNA/RNA polymerases"/>
    <property type="match status" value="1"/>
</dbReference>
<keyword evidence="3" id="KW-0695">RNA-directed DNA polymerase</keyword>
<dbReference type="PANTHER" id="PTHR34047">
    <property type="entry name" value="NUCLEAR INTRON MATURASE 1, MITOCHONDRIAL-RELATED"/>
    <property type="match status" value="1"/>
</dbReference>
<dbReference type="PANTHER" id="PTHR34047:SF8">
    <property type="entry name" value="PROTEIN YKFC"/>
    <property type="match status" value="1"/>
</dbReference>
<evidence type="ECO:0000259" key="2">
    <source>
        <dbReference type="PROSITE" id="PS50878"/>
    </source>
</evidence>
<evidence type="ECO:0000256" key="1">
    <source>
        <dbReference type="ARBA" id="ARBA00034120"/>
    </source>
</evidence>
<dbReference type="PROSITE" id="PS50878">
    <property type="entry name" value="RT_POL"/>
    <property type="match status" value="1"/>
</dbReference>
<comment type="caution">
    <text evidence="3">The sequence shown here is derived from an EMBL/GenBank/DDBJ whole genome shotgun (WGS) entry which is preliminary data.</text>
</comment>
<dbReference type="InterPro" id="IPR051083">
    <property type="entry name" value="GrpII_Intron_Splice-Mob/Def"/>
</dbReference>